<protein>
    <submittedName>
        <fullName evidence="1">Uncharacterized protein</fullName>
    </submittedName>
</protein>
<evidence type="ECO:0000313" key="2">
    <source>
        <dbReference type="Proteomes" id="UP000805649"/>
    </source>
</evidence>
<dbReference type="EMBL" id="VUJX02000004">
    <property type="protein sequence ID" value="KAL0937724.1"/>
    <property type="molecule type" value="Genomic_DNA"/>
</dbReference>
<dbReference type="Proteomes" id="UP000805649">
    <property type="component" value="Unassembled WGS sequence"/>
</dbReference>
<reference evidence="1 2" key="1">
    <citation type="journal article" date="2020" name="Phytopathology">
        <title>Genome Sequence Resources of Colletotrichum truncatum, C. plurivorum, C. musicola, and C. sojae: Four Species Pathogenic to Soybean (Glycine max).</title>
        <authorList>
            <person name="Rogerio F."/>
            <person name="Boufleur T.R."/>
            <person name="Ciampi-Guillardi M."/>
            <person name="Sukno S.A."/>
            <person name="Thon M.R."/>
            <person name="Massola Junior N.S."/>
            <person name="Baroncelli R."/>
        </authorList>
    </citation>
    <scope>NUCLEOTIDE SEQUENCE [LARGE SCALE GENOMIC DNA]</scope>
    <source>
        <strain evidence="1 2">CMES1059</strain>
    </source>
</reference>
<name>A0ACC3Z0X2_COLTU</name>
<proteinExistence type="predicted"/>
<comment type="caution">
    <text evidence="1">The sequence shown here is derived from an EMBL/GenBank/DDBJ whole genome shotgun (WGS) entry which is preliminary data.</text>
</comment>
<sequence>MIWARFHEKQLYFNFSFLCSQSLFKYSKITRQLQIPRRHVLLLWFPVI</sequence>
<evidence type="ECO:0000313" key="1">
    <source>
        <dbReference type="EMBL" id="KAL0937724.1"/>
    </source>
</evidence>
<organism evidence="1 2">
    <name type="scientific">Colletotrichum truncatum</name>
    <name type="common">Anthracnose fungus</name>
    <name type="synonym">Colletotrichum capsici</name>
    <dbReference type="NCBI Taxonomy" id="5467"/>
    <lineage>
        <taxon>Eukaryota</taxon>
        <taxon>Fungi</taxon>
        <taxon>Dikarya</taxon>
        <taxon>Ascomycota</taxon>
        <taxon>Pezizomycotina</taxon>
        <taxon>Sordariomycetes</taxon>
        <taxon>Hypocreomycetidae</taxon>
        <taxon>Glomerellales</taxon>
        <taxon>Glomerellaceae</taxon>
        <taxon>Colletotrichum</taxon>
        <taxon>Colletotrichum truncatum species complex</taxon>
    </lineage>
</organism>
<keyword evidence="2" id="KW-1185">Reference proteome</keyword>
<gene>
    <name evidence="1" type="ORF">CTRU02_207455</name>
</gene>
<accession>A0ACC3Z0X2</accession>